<dbReference type="InterPro" id="IPR010093">
    <property type="entry name" value="SinI_DNA-bd"/>
</dbReference>
<evidence type="ECO:0000313" key="5">
    <source>
        <dbReference type="Proteomes" id="UP001501303"/>
    </source>
</evidence>
<organism evidence="4 5">
    <name type="scientific">Streptomyces sodiiphilus</name>
    <dbReference type="NCBI Taxonomy" id="226217"/>
    <lineage>
        <taxon>Bacteria</taxon>
        <taxon>Bacillati</taxon>
        <taxon>Actinomycetota</taxon>
        <taxon>Actinomycetes</taxon>
        <taxon>Kitasatosporales</taxon>
        <taxon>Streptomycetaceae</taxon>
        <taxon>Streptomyces</taxon>
    </lineage>
</organism>
<accession>A0ABP4ZZM8</accession>
<gene>
    <name evidence="4" type="ORF">GCM10009716_00010</name>
</gene>
<dbReference type="EMBL" id="BAAAMJ010000001">
    <property type="protein sequence ID" value="GAA1894142.1"/>
    <property type="molecule type" value="Genomic_DNA"/>
</dbReference>
<sequence length="230" mass="25828">MGIEDQLRSAVQAVDELWADPIDTAERLARLQDRMAAEQTSTVGSRPRTEVDEMPQRLLDRWRVESTTRSGLLLWLREYAAFILKFPETEIDPRVPLVQYGMDSLIAVEFANGLKEVCLETSPALLYDNPTLESLGARLFAMLPDTSMAVSSQGREERRADGAYFLTVAEVASIMKVSKMAVYRLIHDGHLPALRVKRSFQVPVDAVHEYLRETEAQLSVASVSSESEEL</sequence>
<evidence type="ECO:0000313" key="4">
    <source>
        <dbReference type="EMBL" id="GAA1894142.1"/>
    </source>
</evidence>
<dbReference type="Gene3D" id="1.10.1200.10">
    <property type="entry name" value="ACP-like"/>
    <property type="match status" value="1"/>
</dbReference>
<proteinExistence type="predicted"/>
<evidence type="ECO:0000259" key="3">
    <source>
        <dbReference type="SMART" id="SM00823"/>
    </source>
</evidence>
<comment type="caution">
    <text evidence="4">The sequence shown here is derived from an EMBL/GenBank/DDBJ whole genome shotgun (WGS) entry which is preliminary data.</text>
</comment>
<dbReference type="Pfam" id="PF12728">
    <property type="entry name" value="HTH_17"/>
    <property type="match status" value="1"/>
</dbReference>
<reference evidence="5" key="1">
    <citation type="journal article" date="2019" name="Int. J. Syst. Evol. Microbiol.">
        <title>The Global Catalogue of Microorganisms (GCM) 10K type strain sequencing project: providing services to taxonomists for standard genome sequencing and annotation.</title>
        <authorList>
            <consortium name="The Broad Institute Genomics Platform"/>
            <consortium name="The Broad Institute Genome Sequencing Center for Infectious Disease"/>
            <person name="Wu L."/>
            <person name="Ma J."/>
        </authorList>
    </citation>
    <scope>NUCLEOTIDE SEQUENCE [LARGE SCALE GENOMIC DNA]</scope>
    <source>
        <strain evidence="5">JCM 13581</strain>
    </source>
</reference>
<keyword evidence="1" id="KW-0596">Phosphopantetheine</keyword>
<dbReference type="InterPro" id="IPR020806">
    <property type="entry name" value="PKS_PP-bd"/>
</dbReference>
<dbReference type="SUPFAM" id="SSF47336">
    <property type="entry name" value="ACP-like"/>
    <property type="match status" value="1"/>
</dbReference>
<dbReference type="Pfam" id="PF00550">
    <property type="entry name" value="PP-binding"/>
    <property type="match status" value="1"/>
</dbReference>
<protein>
    <recommendedName>
        <fullName evidence="3">Polyketide synthase-like phosphopantetheine-binding domain-containing protein</fullName>
    </recommendedName>
</protein>
<keyword evidence="5" id="KW-1185">Reference proteome</keyword>
<evidence type="ECO:0000256" key="1">
    <source>
        <dbReference type="ARBA" id="ARBA00022450"/>
    </source>
</evidence>
<name>A0ABP4ZZM8_9ACTN</name>
<feature type="domain" description="Polyketide synthase-like phosphopantetheine-binding" evidence="3">
    <location>
        <begin position="73"/>
        <end position="143"/>
    </location>
</feature>
<dbReference type="InterPro" id="IPR041657">
    <property type="entry name" value="HTH_17"/>
</dbReference>
<keyword evidence="2" id="KW-0597">Phosphoprotein</keyword>
<dbReference type="InterPro" id="IPR009081">
    <property type="entry name" value="PP-bd_ACP"/>
</dbReference>
<evidence type="ECO:0000256" key="2">
    <source>
        <dbReference type="ARBA" id="ARBA00022553"/>
    </source>
</evidence>
<dbReference type="NCBIfam" id="TIGR01764">
    <property type="entry name" value="excise"/>
    <property type="match status" value="1"/>
</dbReference>
<dbReference type="Proteomes" id="UP001501303">
    <property type="component" value="Unassembled WGS sequence"/>
</dbReference>
<dbReference type="SMART" id="SM00823">
    <property type="entry name" value="PKS_PP"/>
    <property type="match status" value="1"/>
</dbReference>
<dbReference type="InterPro" id="IPR036736">
    <property type="entry name" value="ACP-like_sf"/>
</dbReference>